<comment type="caution">
    <text evidence="1">The sequence shown here is derived from an EMBL/GenBank/DDBJ whole genome shotgun (WGS) entry which is preliminary data.</text>
</comment>
<evidence type="ECO:0000313" key="1">
    <source>
        <dbReference type="EMBL" id="GHO95935.1"/>
    </source>
</evidence>
<dbReference type="RefSeq" id="WP_220206591.1">
    <property type="nucleotide sequence ID" value="NZ_BNJK01000001.1"/>
</dbReference>
<name>A0A8J3N526_9CHLR</name>
<protein>
    <submittedName>
        <fullName evidence="1">Uncharacterized protein</fullName>
    </submittedName>
</protein>
<gene>
    <name evidence="1" type="ORF">KSF_059830</name>
</gene>
<organism evidence="1 2">
    <name type="scientific">Reticulibacter mediterranei</name>
    <dbReference type="NCBI Taxonomy" id="2778369"/>
    <lineage>
        <taxon>Bacteria</taxon>
        <taxon>Bacillati</taxon>
        <taxon>Chloroflexota</taxon>
        <taxon>Ktedonobacteria</taxon>
        <taxon>Ktedonobacterales</taxon>
        <taxon>Reticulibacteraceae</taxon>
        <taxon>Reticulibacter</taxon>
    </lineage>
</organism>
<accession>A0A8J3N526</accession>
<dbReference type="EMBL" id="BNJK01000001">
    <property type="protein sequence ID" value="GHO95935.1"/>
    <property type="molecule type" value="Genomic_DNA"/>
</dbReference>
<dbReference type="Proteomes" id="UP000597444">
    <property type="component" value="Unassembled WGS sequence"/>
</dbReference>
<reference evidence="1" key="1">
    <citation type="submission" date="2020-10" db="EMBL/GenBank/DDBJ databases">
        <title>Taxonomic study of unclassified bacteria belonging to the class Ktedonobacteria.</title>
        <authorList>
            <person name="Yabe S."/>
            <person name="Wang C.M."/>
            <person name="Zheng Y."/>
            <person name="Sakai Y."/>
            <person name="Cavaletti L."/>
            <person name="Monciardini P."/>
            <person name="Donadio S."/>
        </authorList>
    </citation>
    <scope>NUCLEOTIDE SEQUENCE</scope>
    <source>
        <strain evidence="1">ID150040</strain>
    </source>
</reference>
<dbReference type="AlphaFoldDB" id="A0A8J3N526"/>
<proteinExistence type="predicted"/>
<evidence type="ECO:0000313" key="2">
    <source>
        <dbReference type="Proteomes" id="UP000597444"/>
    </source>
</evidence>
<sequence>MLADELSVIDADSSLWSAARPLLDNALRLEQQDDTYIWHGWRKSQVNAFLQRLPAHCTLLVGVWGTDEDDREQLILGCVCEVIEGEIHTIRTFETLADPDLPPVQELEPGFEHALALMRVARNSVAPVAWALFTDKTTWDEWLFATGEDEGEIDKGSVLASFAQQGRCVLLGSQAPHHH</sequence>
<keyword evidence="2" id="KW-1185">Reference proteome</keyword>